<proteinExistence type="inferred from homology"/>
<keyword evidence="4" id="KW-1185">Reference proteome</keyword>
<dbReference type="GO" id="GO:0016887">
    <property type="term" value="F:ATP hydrolysis activity"/>
    <property type="evidence" value="ECO:0007669"/>
    <property type="project" value="InterPro"/>
</dbReference>
<dbReference type="InterPro" id="IPR050921">
    <property type="entry name" value="T4SS_GSP_E_ATPase"/>
</dbReference>
<dbReference type="Gene3D" id="3.40.50.300">
    <property type="entry name" value="P-loop containing nucleotide triphosphate hydrolases"/>
    <property type="match status" value="1"/>
</dbReference>
<feature type="non-terminal residue" evidence="3">
    <location>
        <position position="1"/>
    </location>
</feature>
<feature type="domain" description="Bacterial type II secretion system protein E" evidence="2">
    <location>
        <begin position="20"/>
        <end position="112"/>
    </location>
</feature>
<comment type="similarity">
    <text evidence="1">Belongs to the GSP E family.</text>
</comment>
<dbReference type="AlphaFoldDB" id="A0A133U390"/>
<sequence length="260" mass="29110">DTAELPIEELRSLGYKAQRLQVRSPISRSEIEMDTEKALRAALRLGESVLVVGEVRGPETKSLYEAMRVGAAGNSVMGTIHGSSTEDVFERVVYDLGIPASSFKATDVIVVASPIREKGSIDRVRRLVQISEVGRDWEENPIAEDGFTDLMNYDAEEDKLKISTAVEKGESSLLNSIAENWAMSEEEVIKNLEVRSEIQKTLAEQCSSKGSELLEAENVLKSNLVFHRLLESELGSGNVDYDELYLRWEEELREEISHEF</sequence>
<evidence type="ECO:0000313" key="4">
    <source>
        <dbReference type="Proteomes" id="UP000070589"/>
    </source>
</evidence>
<evidence type="ECO:0000256" key="1">
    <source>
        <dbReference type="ARBA" id="ARBA00006611"/>
    </source>
</evidence>
<protein>
    <recommendedName>
        <fullName evidence="2">Bacterial type II secretion system protein E domain-containing protein</fullName>
    </recommendedName>
</protein>
<dbReference type="SUPFAM" id="SSF52540">
    <property type="entry name" value="P-loop containing nucleoside triphosphate hydrolases"/>
    <property type="match status" value="1"/>
</dbReference>
<evidence type="ECO:0000313" key="3">
    <source>
        <dbReference type="EMBL" id="KXA88655.1"/>
    </source>
</evidence>
<name>A0A133U390_9EURY</name>
<dbReference type="Proteomes" id="UP000070589">
    <property type="component" value="Unassembled WGS sequence"/>
</dbReference>
<dbReference type="InterPro" id="IPR027417">
    <property type="entry name" value="P-loop_NTPase"/>
</dbReference>
<accession>A0A133U390</accession>
<dbReference type="Pfam" id="PF00437">
    <property type="entry name" value="T2SSE"/>
    <property type="match status" value="1"/>
</dbReference>
<evidence type="ECO:0000259" key="2">
    <source>
        <dbReference type="Pfam" id="PF00437"/>
    </source>
</evidence>
<reference evidence="3 4" key="1">
    <citation type="journal article" date="2016" name="Sci. Rep.">
        <title>Metabolic traits of an uncultured archaeal lineage -MSBL1- from brine pools of the Red Sea.</title>
        <authorList>
            <person name="Mwirichia R."/>
            <person name="Alam I."/>
            <person name="Rashid M."/>
            <person name="Vinu M."/>
            <person name="Ba-Alawi W."/>
            <person name="Anthony Kamau A."/>
            <person name="Kamanda Ngugi D."/>
            <person name="Goker M."/>
            <person name="Klenk H.P."/>
            <person name="Bajic V."/>
            <person name="Stingl U."/>
        </authorList>
    </citation>
    <scope>NUCLEOTIDE SEQUENCE [LARGE SCALE GENOMIC DNA]</scope>
    <source>
        <strain evidence="3">SCGC-AAA259D14</strain>
    </source>
</reference>
<organism evidence="3 4">
    <name type="scientific">candidate division MSBL1 archaeon SCGC-AAA259D14</name>
    <dbReference type="NCBI Taxonomy" id="1698261"/>
    <lineage>
        <taxon>Archaea</taxon>
        <taxon>Methanobacteriati</taxon>
        <taxon>Methanobacteriota</taxon>
        <taxon>candidate division MSBL1</taxon>
    </lineage>
</organism>
<dbReference type="PANTHER" id="PTHR30486:SF15">
    <property type="entry name" value="TYPE II_IV SECRETION SYSTEM ATPASE"/>
    <property type="match status" value="1"/>
</dbReference>
<dbReference type="EMBL" id="LHXL01000094">
    <property type="protein sequence ID" value="KXA88655.1"/>
    <property type="molecule type" value="Genomic_DNA"/>
</dbReference>
<gene>
    <name evidence="3" type="ORF">AKJ62_04720</name>
</gene>
<comment type="caution">
    <text evidence="3">The sequence shown here is derived from an EMBL/GenBank/DDBJ whole genome shotgun (WGS) entry which is preliminary data.</text>
</comment>
<dbReference type="InterPro" id="IPR001482">
    <property type="entry name" value="T2SS/T4SS_dom"/>
</dbReference>
<dbReference type="PANTHER" id="PTHR30486">
    <property type="entry name" value="TWITCHING MOTILITY PROTEIN PILT"/>
    <property type="match status" value="1"/>
</dbReference>